<dbReference type="OrthoDB" id="9769623at2"/>
<keyword evidence="4" id="KW-0055">Arginine biosynthesis</keyword>
<dbReference type="InterPro" id="IPR009049">
    <property type="entry name" value="Argininosuccinate_lyase"/>
</dbReference>
<dbReference type="InterPro" id="IPR008948">
    <property type="entry name" value="L-Aspartase-like"/>
</dbReference>
<evidence type="ECO:0000256" key="1">
    <source>
        <dbReference type="ARBA" id="ARBA00000985"/>
    </source>
</evidence>
<dbReference type="PANTHER" id="PTHR43814:SF1">
    <property type="entry name" value="ARGININOSUCCINATE LYASE"/>
    <property type="match status" value="1"/>
</dbReference>
<dbReference type="InterPro" id="IPR022761">
    <property type="entry name" value="Fumarate_lyase_N"/>
</dbReference>
<evidence type="ECO:0000256" key="3">
    <source>
        <dbReference type="ARBA" id="ARBA00012338"/>
    </source>
</evidence>
<feature type="domain" description="Argininosuccinate lyase C-terminal" evidence="8">
    <location>
        <begin position="366"/>
        <end position="443"/>
    </location>
</feature>
<dbReference type="Pfam" id="PF00206">
    <property type="entry name" value="Lyase_1"/>
    <property type="match status" value="1"/>
</dbReference>
<dbReference type="EMBL" id="FCOE02000046">
    <property type="protein sequence ID" value="SAK97303.1"/>
    <property type="molecule type" value="Genomic_DNA"/>
</dbReference>
<dbReference type="Gene3D" id="1.20.200.10">
    <property type="entry name" value="Fumarase/aspartase (Central domain)"/>
    <property type="match status" value="1"/>
</dbReference>
<dbReference type="CDD" id="cd01359">
    <property type="entry name" value="Argininosuccinate_lyase"/>
    <property type="match status" value="1"/>
</dbReference>
<dbReference type="Gene3D" id="1.10.40.30">
    <property type="entry name" value="Fumarase/aspartase (C-terminal domain)"/>
    <property type="match status" value="1"/>
</dbReference>
<dbReference type="InterPro" id="IPR024083">
    <property type="entry name" value="Fumarase/histidase_N"/>
</dbReference>
<evidence type="ECO:0000313" key="10">
    <source>
        <dbReference type="Proteomes" id="UP000054911"/>
    </source>
</evidence>
<dbReference type="Gene3D" id="1.10.275.10">
    <property type="entry name" value="Fumarase/aspartase (N-terminal domain)"/>
    <property type="match status" value="1"/>
</dbReference>
<dbReference type="SUPFAM" id="SSF48557">
    <property type="entry name" value="L-aspartase-like"/>
    <property type="match status" value="1"/>
</dbReference>
<dbReference type="AlphaFoldDB" id="A0A158DS18"/>
<evidence type="ECO:0000256" key="6">
    <source>
        <dbReference type="NCBIfam" id="TIGR00838"/>
    </source>
</evidence>
<dbReference type="RefSeq" id="WP_061179557.1">
    <property type="nucleotide sequence ID" value="NZ_FCOE02000046.1"/>
</dbReference>
<reference evidence="9" key="1">
    <citation type="submission" date="2016-01" db="EMBL/GenBank/DDBJ databases">
        <authorList>
            <person name="Peeters C."/>
        </authorList>
    </citation>
    <scope>NUCLEOTIDE SEQUENCE [LARGE SCALE GENOMIC DNA]</scope>
    <source>
        <strain evidence="9">LMG 29323</strain>
    </source>
</reference>
<evidence type="ECO:0000256" key="5">
    <source>
        <dbReference type="ARBA" id="ARBA00023239"/>
    </source>
</evidence>
<dbReference type="GO" id="GO:0004056">
    <property type="term" value="F:argininosuccinate lyase activity"/>
    <property type="evidence" value="ECO:0007669"/>
    <property type="project" value="UniProtKB-UniRule"/>
</dbReference>
<dbReference type="UniPathway" id="UPA00068">
    <property type="reaction ID" value="UER00114"/>
</dbReference>
<dbReference type="NCBIfam" id="TIGR00838">
    <property type="entry name" value="argH"/>
    <property type="match status" value="1"/>
</dbReference>
<evidence type="ECO:0000313" key="9">
    <source>
        <dbReference type="EMBL" id="SAK97303.1"/>
    </source>
</evidence>
<keyword evidence="5 9" id="KW-0456">Lyase</keyword>
<feature type="domain" description="Fumarate lyase N-terminal" evidence="7">
    <location>
        <begin position="65"/>
        <end position="306"/>
    </location>
</feature>
<dbReference type="InterPro" id="IPR029419">
    <property type="entry name" value="Arg_succ_lyase_C"/>
</dbReference>
<accession>A0A158DS18</accession>
<dbReference type="PRINTS" id="PR00149">
    <property type="entry name" value="FUMRATELYASE"/>
</dbReference>
<name>A0A158DS18_9BURK</name>
<keyword evidence="10" id="KW-1185">Reference proteome</keyword>
<dbReference type="PANTHER" id="PTHR43814">
    <property type="entry name" value="ARGININOSUCCINATE LYASE"/>
    <property type="match status" value="1"/>
</dbReference>
<organism evidence="9 10">
    <name type="scientific">Caballeronia pedi</name>
    <dbReference type="NCBI Taxonomy" id="1777141"/>
    <lineage>
        <taxon>Bacteria</taxon>
        <taxon>Pseudomonadati</taxon>
        <taxon>Pseudomonadota</taxon>
        <taxon>Betaproteobacteria</taxon>
        <taxon>Burkholderiales</taxon>
        <taxon>Burkholderiaceae</taxon>
        <taxon>Caballeronia</taxon>
    </lineage>
</organism>
<protein>
    <recommendedName>
        <fullName evidence="3 6">Argininosuccinate lyase</fullName>
        <ecNumber evidence="3 6">4.3.2.1</ecNumber>
    </recommendedName>
</protein>
<comment type="caution">
    <text evidence="9">The sequence shown here is derived from an EMBL/GenBank/DDBJ whole genome shotgun (WGS) entry which is preliminary data.</text>
</comment>
<dbReference type="PRINTS" id="PR00145">
    <property type="entry name" value="ARGSUCLYASE"/>
</dbReference>
<comment type="catalytic activity">
    <reaction evidence="1">
        <text>2-(N(omega)-L-arginino)succinate = fumarate + L-arginine</text>
        <dbReference type="Rhea" id="RHEA:24020"/>
        <dbReference type="ChEBI" id="CHEBI:29806"/>
        <dbReference type="ChEBI" id="CHEBI:32682"/>
        <dbReference type="ChEBI" id="CHEBI:57472"/>
        <dbReference type="EC" id="4.3.2.1"/>
    </reaction>
</comment>
<evidence type="ECO:0000259" key="8">
    <source>
        <dbReference type="Pfam" id="PF14698"/>
    </source>
</evidence>
<dbReference type="STRING" id="1777141.AWB80_07339"/>
<evidence type="ECO:0000256" key="4">
    <source>
        <dbReference type="ARBA" id="ARBA00022571"/>
    </source>
</evidence>
<dbReference type="GO" id="GO:0042450">
    <property type="term" value="P:L-arginine biosynthetic process via ornithine"/>
    <property type="evidence" value="ECO:0007669"/>
    <property type="project" value="UniProtKB-UniRule"/>
</dbReference>
<evidence type="ECO:0000256" key="2">
    <source>
        <dbReference type="ARBA" id="ARBA00004941"/>
    </source>
</evidence>
<dbReference type="Pfam" id="PF14698">
    <property type="entry name" value="ASL_C2"/>
    <property type="match status" value="1"/>
</dbReference>
<dbReference type="InterPro" id="IPR000362">
    <property type="entry name" value="Fumarate_lyase_fam"/>
</dbReference>
<gene>
    <name evidence="9" type="ORF">AWB80_07339</name>
</gene>
<evidence type="ECO:0000259" key="7">
    <source>
        <dbReference type="Pfam" id="PF00206"/>
    </source>
</evidence>
<dbReference type="Proteomes" id="UP000054911">
    <property type="component" value="Unassembled WGS sequence"/>
</dbReference>
<proteinExistence type="predicted"/>
<dbReference type="EC" id="4.3.2.1" evidence="3 6"/>
<sequence>MSNTQGVKDATRIGRSSVAKAPEFQELYDFDAAAKTLVDATFPYESDIHHAHVVMLAECDIIKRDEAAQILRGLEAVDAQAKENPSLRTYLPYEAALKKAVGAVGGKMHLGRSRNDLANAVKRMFLRDQLNRVIEAVIALRASVVAKAADHLDTVMVVYTQRKEAQPITLGHYLMAYAESLGKSLDRYEQLYARINQCPLGAAATAGTGWPLDRERTSALLGFDSLVVNTIEGVAGWDHIAEFAADNAIYMSSLSRLASEIQLWSTDEYRSAELDPAFAGTSSIMPQKKNPDSLERTRQAAFATMGPLVAILTSLNGIEYQYSAARVGLEPRSIDGMIAATHAMTGVVRTLQPNAAQMLRYAAENFATMTDLTDMLVRKTGLDYREAHEVIARVVNAALDQGKKANVIDLDLVQDAARAQLGHTLDISATDVRDALDPVQNVARRNGIGGPAPVAVQRTIDTAQRELDEQRACYDTRMRKLADASRERARAVASMTAGS</sequence>
<dbReference type="GO" id="GO:0005829">
    <property type="term" value="C:cytosol"/>
    <property type="evidence" value="ECO:0007669"/>
    <property type="project" value="TreeGrafter"/>
</dbReference>
<keyword evidence="4" id="KW-0028">Amino-acid biosynthesis</keyword>
<comment type="pathway">
    <text evidence="2">Amino-acid biosynthesis; L-arginine biosynthesis; L-arginine from L-ornithine and carbamoyl phosphate: step 3/3.</text>
</comment>